<dbReference type="Gene3D" id="3.40.50.2300">
    <property type="match status" value="2"/>
</dbReference>
<dbReference type="InterPro" id="IPR005467">
    <property type="entry name" value="His_kinase_dom"/>
</dbReference>
<evidence type="ECO:0000313" key="11">
    <source>
        <dbReference type="Proteomes" id="UP001549143"/>
    </source>
</evidence>
<evidence type="ECO:0000256" key="2">
    <source>
        <dbReference type="ARBA" id="ARBA00012438"/>
    </source>
</evidence>
<feature type="transmembrane region" description="Helical" evidence="6">
    <location>
        <begin position="55"/>
        <end position="72"/>
    </location>
</feature>
<dbReference type="Gene3D" id="3.30.450.20">
    <property type="entry name" value="PAS domain"/>
    <property type="match status" value="1"/>
</dbReference>
<feature type="modified residue" description="4-aspartylphosphate" evidence="5">
    <location>
        <position position="695"/>
    </location>
</feature>
<dbReference type="InterPro" id="IPR001789">
    <property type="entry name" value="Sig_transdc_resp-reg_receiver"/>
</dbReference>
<dbReference type="InterPro" id="IPR035965">
    <property type="entry name" value="PAS-like_dom_sf"/>
</dbReference>
<dbReference type="SMART" id="SM00448">
    <property type="entry name" value="REC"/>
    <property type="match status" value="1"/>
</dbReference>
<feature type="domain" description="Response regulatory" evidence="8">
    <location>
        <begin position="642"/>
        <end position="765"/>
    </location>
</feature>
<dbReference type="EMBL" id="JBEPMN010000007">
    <property type="protein sequence ID" value="MET3661823.1"/>
    <property type="molecule type" value="Genomic_DNA"/>
</dbReference>
<feature type="domain" description="Histidine kinase" evidence="7">
    <location>
        <begin position="270"/>
        <end position="490"/>
    </location>
</feature>
<dbReference type="Pfam" id="PF00512">
    <property type="entry name" value="HisKA"/>
    <property type="match status" value="1"/>
</dbReference>
<dbReference type="Pfam" id="PF08448">
    <property type="entry name" value="PAS_4"/>
    <property type="match status" value="1"/>
</dbReference>
<accession>A0ABV2KP08</accession>
<comment type="catalytic activity">
    <reaction evidence="1">
        <text>ATP + protein L-histidine = ADP + protein N-phospho-L-histidine.</text>
        <dbReference type="EC" id="2.7.13.3"/>
    </reaction>
</comment>
<dbReference type="SMART" id="SM00388">
    <property type="entry name" value="HisKA"/>
    <property type="match status" value="1"/>
</dbReference>
<dbReference type="InterPro" id="IPR003594">
    <property type="entry name" value="HATPase_dom"/>
</dbReference>
<dbReference type="InterPro" id="IPR036890">
    <property type="entry name" value="HATPase_C_sf"/>
</dbReference>
<organism evidence="10 11">
    <name type="scientific">Aquamicrobium ahrensii</name>
    <dbReference type="NCBI Taxonomy" id="469551"/>
    <lineage>
        <taxon>Bacteria</taxon>
        <taxon>Pseudomonadati</taxon>
        <taxon>Pseudomonadota</taxon>
        <taxon>Alphaproteobacteria</taxon>
        <taxon>Hyphomicrobiales</taxon>
        <taxon>Phyllobacteriaceae</taxon>
        <taxon>Aquamicrobium</taxon>
    </lineage>
</organism>
<keyword evidence="3 5" id="KW-0597">Phosphoprotein</keyword>
<dbReference type="CDD" id="cd00130">
    <property type="entry name" value="PAS"/>
    <property type="match status" value="1"/>
</dbReference>
<evidence type="ECO:0000313" key="10">
    <source>
        <dbReference type="EMBL" id="MET3661823.1"/>
    </source>
</evidence>
<evidence type="ECO:0000259" key="7">
    <source>
        <dbReference type="PROSITE" id="PS50109"/>
    </source>
</evidence>
<dbReference type="EC" id="2.7.13.3" evidence="2"/>
<evidence type="ECO:0000256" key="1">
    <source>
        <dbReference type="ARBA" id="ARBA00000085"/>
    </source>
</evidence>
<dbReference type="InterPro" id="IPR004358">
    <property type="entry name" value="Sig_transdc_His_kin-like_C"/>
</dbReference>
<dbReference type="InterPro" id="IPR000014">
    <property type="entry name" value="PAS"/>
</dbReference>
<dbReference type="Gene3D" id="3.30.565.10">
    <property type="entry name" value="Histidine kinase-like ATPase, C-terminal domain"/>
    <property type="match status" value="1"/>
</dbReference>
<keyword evidence="6" id="KW-1133">Transmembrane helix</keyword>
<name>A0ABV2KP08_9HYPH</name>
<dbReference type="InterPro" id="IPR011006">
    <property type="entry name" value="CheY-like_superfamily"/>
</dbReference>
<dbReference type="Proteomes" id="UP001549143">
    <property type="component" value="Unassembled WGS sequence"/>
</dbReference>
<dbReference type="InterPro" id="IPR036097">
    <property type="entry name" value="HisK_dim/P_sf"/>
</dbReference>
<evidence type="ECO:0000259" key="9">
    <source>
        <dbReference type="PROSITE" id="PS50112"/>
    </source>
</evidence>
<keyword evidence="11" id="KW-1185">Reference proteome</keyword>
<dbReference type="Pfam" id="PF02518">
    <property type="entry name" value="HATPase_c"/>
    <property type="match status" value="1"/>
</dbReference>
<dbReference type="SMART" id="SM00387">
    <property type="entry name" value="HATPase_c"/>
    <property type="match status" value="1"/>
</dbReference>
<dbReference type="SUPFAM" id="SSF47384">
    <property type="entry name" value="Homodimeric domain of signal transducing histidine kinase"/>
    <property type="match status" value="1"/>
</dbReference>
<comment type="caution">
    <text evidence="10">The sequence shown here is derived from an EMBL/GenBank/DDBJ whole genome shotgun (WGS) entry which is preliminary data.</text>
</comment>
<reference evidence="10 11" key="1">
    <citation type="submission" date="2024-06" db="EMBL/GenBank/DDBJ databases">
        <title>Genomic Encyclopedia of Type Strains, Phase IV (KMG-IV): sequencing the most valuable type-strain genomes for metagenomic binning, comparative biology and taxonomic classification.</title>
        <authorList>
            <person name="Goeker M."/>
        </authorList>
    </citation>
    <scope>NUCLEOTIDE SEQUENCE [LARGE SCALE GENOMIC DNA]</scope>
    <source>
        <strain evidence="10 11">DSM 19730</strain>
    </source>
</reference>
<evidence type="ECO:0000256" key="6">
    <source>
        <dbReference type="SAM" id="Phobius"/>
    </source>
</evidence>
<keyword evidence="4" id="KW-0902">Two-component regulatory system</keyword>
<dbReference type="SUPFAM" id="SSF52172">
    <property type="entry name" value="CheY-like"/>
    <property type="match status" value="2"/>
</dbReference>
<dbReference type="CDD" id="cd16922">
    <property type="entry name" value="HATPase_EvgS-ArcB-TorS-like"/>
    <property type="match status" value="1"/>
</dbReference>
<keyword evidence="6" id="KW-0472">Membrane</keyword>
<dbReference type="PANTHER" id="PTHR45339">
    <property type="entry name" value="HYBRID SIGNAL TRANSDUCTION HISTIDINE KINASE J"/>
    <property type="match status" value="1"/>
</dbReference>
<dbReference type="PRINTS" id="PR00344">
    <property type="entry name" value="BCTRLSENSOR"/>
</dbReference>
<dbReference type="PROSITE" id="PS50109">
    <property type="entry name" value="HIS_KIN"/>
    <property type="match status" value="1"/>
</dbReference>
<dbReference type="SUPFAM" id="SSF55874">
    <property type="entry name" value="ATPase domain of HSP90 chaperone/DNA topoisomerase II/histidine kinase"/>
    <property type="match status" value="1"/>
</dbReference>
<keyword evidence="6" id="KW-0812">Transmembrane</keyword>
<dbReference type="Gene3D" id="1.10.287.130">
    <property type="match status" value="1"/>
</dbReference>
<dbReference type="InterPro" id="IPR003661">
    <property type="entry name" value="HisK_dim/P_dom"/>
</dbReference>
<dbReference type="CDD" id="cd00082">
    <property type="entry name" value="HisKA"/>
    <property type="match status" value="1"/>
</dbReference>
<dbReference type="PROSITE" id="PS50110">
    <property type="entry name" value="RESPONSE_REGULATORY"/>
    <property type="match status" value="1"/>
</dbReference>
<evidence type="ECO:0000259" key="8">
    <source>
        <dbReference type="PROSITE" id="PS50110"/>
    </source>
</evidence>
<dbReference type="PANTHER" id="PTHR45339:SF1">
    <property type="entry name" value="HYBRID SIGNAL TRANSDUCTION HISTIDINE KINASE J"/>
    <property type="match status" value="1"/>
</dbReference>
<gene>
    <name evidence="10" type="ORF">ABID44_002154</name>
</gene>
<proteinExistence type="predicted"/>
<dbReference type="SMART" id="SM00091">
    <property type="entry name" value="PAS"/>
    <property type="match status" value="1"/>
</dbReference>
<dbReference type="InterPro" id="IPR013656">
    <property type="entry name" value="PAS_4"/>
</dbReference>
<evidence type="ECO:0000256" key="3">
    <source>
        <dbReference type="ARBA" id="ARBA00022553"/>
    </source>
</evidence>
<evidence type="ECO:0000256" key="4">
    <source>
        <dbReference type="ARBA" id="ARBA00023012"/>
    </source>
</evidence>
<dbReference type="Pfam" id="PF00072">
    <property type="entry name" value="Response_reg"/>
    <property type="match status" value="1"/>
</dbReference>
<dbReference type="SUPFAM" id="SSF55785">
    <property type="entry name" value="PYP-like sensor domain (PAS domain)"/>
    <property type="match status" value="1"/>
</dbReference>
<sequence>MSFCHSFRMMAELAEKQADRKDARGTGAAPHRAHVAPPPLAPVHFAQSAPVAGRLPFATYFVVLLFAGLTHLSGAPALLSLGILATGLAGIFLHELIRIREQRAHSRLVSDLARTRSDLETLSDRMWEKQESEERFHGLIDALGDLVVHRDRDGAIVYANKVFADLVGIDPTDLHGMTLGDLGIEVGVVPDAAFADNECLSSTDVGVRTPMGQRWFSWIELSVRDGDSGTVSHRAIARDITSRKQAEASLISARERAEFANQAKSRFLATVSHEIRTPMNGIMGMAKLLSDTSLSPEQRTYVNAVSTSASALLALIDDLLDYSKIEAGRFNPEPQPMSVRELADNVVELLAARAYARNIGIGCHVAPDVPRMITADPGRMRQVLLNLLGNAIKFTEDGGVALVITRRQHGNIDRIRFTVTDTGPGMHQSDLERIFHEFEQVDGTSTRKHGGAGLGLAISRRLVAAMGGTLSVSSAPGEGSEFILELPATRASAPLHDRHDMLVGRKVVILSPNTVEAELIAGTIRALGGSAELADTPARATALADGCDTLLVDAALECGDGRLLRKLRDNGFATSRAITMIAPNDRGRLGEYHSNGYGSFLARPVRGETLLRVLLARESVAVSESGPHEHAGSTGPVAESLHVLIAEDNEINAMLARASLVKAGHRVEVVRTGKEAVDALSASGGRQRYDVVLMDLHMPVMDGMDAIAHIRRHEEARDLLPVPILVLSADNQETTRHSVLAHGATGFLTKPLDPQALIAAVQEQVSA</sequence>
<dbReference type="CDD" id="cd17546">
    <property type="entry name" value="REC_hyHK_CKI1_RcsC-like"/>
    <property type="match status" value="1"/>
</dbReference>
<feature type="domain" description="PAS" evidence="9">
    <location>
        <begin position="132"/>
        <end position="179"/>
    </location>
</feature>
<dbReference type="NCBIfam" id="TIGR00229">
    <property type="entry name" value="sensory_box"/>
    <property type="match status" value="1"/>
</dbReference>
<evidence type="ECO:0000256" key="5">
    <source>
        <dbReference type="PROSITE-ProRule" id="PRU00169"/>
    </source>
</evidence>
<protein>
    <recommendedName>
        <fullName evidence="2">histidine kinase</fullName>
        <ecNumber evidence="2">2.7.13.3</ecNumber>
    </recommendedName>
</protein>
<dbReference type="PROSITE" id="PS50112">
    <property type="entry name" value="PAS"/>
    <property type="match status" value="1"/>
</dbReference>